<protein>
    <submittedName>
        <fullName evidence="2">Uncharacterized protein</fullName>
    </submittedName>
</protein>
<proteinExistence type="predicted"/>
<feature type="region of interest" description="Disordered" evidence="1">
    <location>
        <begin position="1"/>
        <end position="23"/>
    </location>
</feature>
<organism evidence="2 3">
    <name type="scientific">Microcystis aeruginosa NIES-2549</name>
    <dbReference type="NCBI Taxonomy" id="1641812"/>
    <lineage>
        <taxon>Bacteria</taxon>
        <taxon>Bacillati</taxon>
        <taxon>Cyanobacteriota</taxon>
        <taxon>Cyanophyceae</taxon>
        <taxon>Oscillatoriophycideae</taxon>
        <taxon>Chroococcales</taxon>
        <taxon>Microcystaceae</taxon>
        <taxon>Microcystis</taxon>
    </lineage>
</organism>
<evidence type="ECO:0000256" key="1">
    <source>
        <dbReference type="SAM" id="MobiDB-lite"/>
    </source>
</evidence>
<accession>A0A0F6RMP4</accession>
<name>A0A0F6RMP4_MICAE</name>
<evidence type="ECO:0000313" key="2">
    <source>
        <dbReference type="EMBL" id="AKE65428.1"/>
    </source>
</evidence>
<sequence>MLDPVLIGMGKTPHPTPRTLHPAPTNQLFQQTLVTKEKVE</sequence>
<evidence type="ECO:0000313" key="3">
    <source>
        <dbReference type="Proteomes" id="UP000034103"/>
    </source>
</evidence>
<gene>
    <name evidence="2" type="ORF">MYAER_3088</name>
</gene>
<dbReference type="EMBL" id="CP011304">
    <property type="protein sequence ID" value="AKE65428.1"/>
    <property type="molecule type" value="Genomic_DNA"/>
</dbReference>
<dbReference type="AlphaFoldDB" id="A0A0F6RMP4"/>
<dbReference type="Proteomes" id="UP000034103">
    <property type="component" value="Chromosome"/>
</dbReference>
<dbReference type="HOGENOM" id="CLU_3292399_0_0_3"/>
<reference evidence="2 3" key="1">
    <citation type="journal article" date="2015" name="Genome Announc.">
        <title>Complete Genome Sequence of Microcystis aeruginosa NIES-2549, a Bloom-Forming Cyanobacterium from Lake Kasumigaura, Japan.</title>
        <authorList>
            <person name="Yamaguchi H."/>
            <person name="Suzuki S."/>
            <person name="Tanabe Y."/>
            <person name="Osana Y."/>
            <person name="Shimura Y."/>
            <person name="Ishida K."/>
            <person name="Kawachi M."/>
        </authorList>
    </citation>
    <scope>NUCLEOTIDE SEQUENCE [LARGE SCALE GENOMIC DNA]</scope>
    <source>
        <strain evidence="2 3">NIES-2549</strain>
    </source>
</reference>